<evidence type="ECO:0000313" key="2">
    <source>
        <dbReference type="EMBL" id="QRW22008.1"/>
    </source>
</evidence>
<dbReference type="Proteomes" id="UP000650533">
    <property type="component" value="Chromosome 8"/>
</dbReference>
<feature type="compositionally biased region" description="Basic and acidic residues" evidence="1">
    <location>
        <begin position="514"/>
        <end position="533"/>
    </location>
</feature>
<evidence type="ECO:0000256" key="1">
    <source>
        <dbReference type="SAM" id="MobiDB-lite"/>
    </source>
</evidence>
<dbReference type="GeneID" id="67031874"/>
<dbReference type="RefSeq" id="XP_043182245.1">
    <property type="nucleotide sequence ID" value="XM_043329411.1"/>
</dbReference>
<feature type="compositionally biased region" description="Basic and acidic residues" evidence="1">
    <location>
        <begin position="549"/>
        <end position="583"/>
    </location>
</feature>
<dbReference type="EMBL" id="CP059665">
    <property type="protein sequence ID" value="QRW22008.1"/>
    <property type="molecule type" value="Genomic_DNA"/>
</dbReference>
<dbReference type="KEGG" id="rsx:RhiXN_09595"/>
<feature type="region of interest" description="Disordered" evidence="1">
    <location>
        <begin position="277"/>
        <end position="338"/>
    </location>
</feature>
<evidence type="ECO:0000313" key="3">
    <source>
        <dbReference type="Proteomes" id="UP000650533"/>
    </source>
</evidence>
<name>A0A8H8NZX7_9AGAM</name>
<organism evidence="2 3">
    <name type="scientific">Rhizoctonia solani</name>
    <dbReference type="NCBI Taxonomy" id="456999"/>
    <lineage>
        <taxon>Eukaryota</taxon>
        <taxon>Fungi</taxon>
        <taxon>Dikarya</taxon>
        <taxon>Basidiomycota</taxon>
        <taxon>Agaricomycotina</taxon>
        <taxon>Agaricomycetes</taxon>
        <taxon>Cantharellales</taxon>
        <taxon>Ceratobasidiaceae</taxon>
        <taxon>Rhizoctonia</taxon>
    </lineage>
</organism>
<feature type="compositionally biased region" description="Basic and acidic residues" evidence="1">
    <location>
        <begin position="310"/>
        <end position="338"/>
    </location>
</feature>
<protein>
    <submittedName>
        <fullName evidence="2">Uncharacterized protein</fullName>
    </submittedName>
</protein>
<feature type="region of interest" description="Disordered" evidence="1">
    <location>
        <begin position="367"/>
        <end position="388"/>
    </location>
</feature>
<gene>
    <name evidence="2" type="ORF">RhiXN_09595</name>
</gene>
<dbReference type="AlphaFoldDB" id="A0A8H8NZX7"/>
<feature type="compositionally biased region" description="Polar residues" evidence="1">
    <location>
        <begin position="22"/>
        <end position="32"/>
    </location>
</feature>
<reference evidence="2" key="1">
    <citation type="submission" date="2020-05" db="EMBL/GenBank/DDBJ databases">
        <title>Evolutionary and genomic comparisons of hybrid uninucleate and nonhybrid Rhizoctonia fungi.</title>
        <authorList>
            <person name="Li C."/>
            <person name="Chen X."/>
        </authorList>
    </citation>
    <scope>NUCLEOTIDE SEQUENCE</scope>
    <source>
        <strain evidence="2">AG-1 IA</strain>
    </source>
</reference>
<accession>A0A8H8NZX7</accession>
<sequence>MSQPTPGMEVPVDAPSREYIASTGSDSLIPQNSSQISDSRVSSDRERPSSVLIVCDTPTISSPEKPYNDRSPSKPQSNFMADMLNPFEGILSSSPTISVRPFHQMGLQEEFPLGVLREAWVDFKTNTKSTPEHFDSRPSVEPTNDILIESVELFTSGRNQEIRFHFKDPRTPLPGDLVLKSNVVKRNIGRHATKYKRLLSFKHFFGDLALSSSISHCLYFTTERPPPAPYRHSFDRPIPLDPVIVLIDMISSYNSRLRSEVPILEVLWVVMCPSEGRPSTHAAKVLGTDRIGSDSPTGPRPPSAFFGSDPEARDGIDAYFNHQHDPTSKRSEPEPDFQNKPEIQQAVEYLYDNFRSQFRKLRYDIHSSRQEHPGDMRNYRNKSRKSQLNMANRRISATIERYENQIAQLDATQSPVSKLSGVTQSIPDMEQTILKLQKDIEMLKAGRDPTNSHQAAENSDKGLEGVREKPETKVEDKNPGGLDQKEKDIAGDGMGKKAQWQAAGHELAAVEFQTDPKKDTRHDSKVEKGEGNARAETGVQTQSTIQPETETRKQVEIGVEARLETGTERVITKTVKEDSDLKEGGSSQVVGEKGG</sequence>
<feature type="compositionally biased region" description="Basic and acidic residues" evidence="1">
    <location>
        <begin position="367"/>
        <end position="378"/>
    </location>
</feature>
<feature type="compositionally biased region" description="Basic and acidic residues" evidence="1">
    <location>
        <begin position="458"/>
        <end position="490"/>
    </location>
</feature>
<feature type="compositionally biased region" description="Polar residues" evidence="1">
    <location>
        <begin position="538"/>
        <end position="548"/>
    </location>
</feature>
<feature type="region of interest" description="Disordered" evidence="1">
    <location>
        <begin position="446"/>
        <end position="595"/>
    </location>
</feature>
<feature type="region of interest" description="Disordered" evidence="1">
    <location>
        <begin position="1"/>
        <end position="78"/>
    </location>
</feature>
<proteinExistence type="predicted"/>